<protein>
    <submittedName>
        <fullName evidence="2">Uncharacterized protein</fullName>
    </submittedName>
</protein>
<dbReference type="Proteomes" id="UP001341840">
    <property type="component" value="Unassembled WGS sequence"/>
</dbReference>
<gene>
    <name evidence="2" type="ORF">PIB30_037442</name>
</gene>
<feature type="region of interest" description="Disordered" evidence="1">
    <location>
        <begin position="1"/>
        <end position="192"/>
    </location>
</feature>
<feature type="compositionally biased region" description="Polar residues" evidence="1">
    <location>
        <begin position="116"/>
        <end position="137"/>
    </location>
</feature>
<evidence type="ECO:0000313" key="3">
    <source>
        <dbReference type="Proteomes" id="UP001341840"/>
    </source>
</evidence>
<accession>A0ABU6SDZ8</accession>
<sequence>MADQDVEGVVYTDHSGDEQRQNQQQQQALDLNATANETTGSGNINADSEGTQNGQPPPRDPIQGNRQSAFDRIGPSDGVGSSGIKKGERRISIQHKEPSAPGPDPAQAAFPIPVSFPTQKEPTTQIPPQAKRTQQPHTPGGGDDTTAARATVTPPREGIATHDGGPTSDTKEPEIGLLPRPLTATLHSQVGF</sequence>
<name>A0ABU6SDZ8_9FABA</name>
<comment type="caution">
    <text evidence="2">The sequence shown here is derived from an EMBL/GenBank/DDBJ whole genome shotgun (WGS) entry which is preliminary data.</text>
</comment>
<keyword evidence="3" id="KW-1185">Reference proteome</keyword>
<dbReference type="EMBL" id="JASCZI010060603">
    <property type="protein sequence ID" value="MED6134475.1"/>
    <property type="molecule type" value="Genomic_DNA"/>
</dbReference>
<reference evidence="2 3" key="1">
    <citation type="journal article" date="2023" name="Plants (Basel)">
        <title>Bridging the Gap: Combining Genomics and Transcriptomics Approaches to Understand Stylosanthes scabra, an Orphan Legume from the Brazilian Caatinga.</title>
        <authorList>
            <person name="Ferreira-Neto J.R.C."/>
            <person name="da Silva M.D."/>
            <person name="Binneck E."/>
            <person name="de Melo N.F."/>
            <person name="da Silva R.H."/>
            <person name="de Melo A.L.T.M."/>
            <person name="Pandolfi V."/>
            <person name="Bustamante F.O."/>
            <person name="Brasileiro-Vidal A.C."/>
            <person name="Benko-Iseppon A.M."/>
        </authorList>
    </citation>
    <scope>NUCLEOTIDE SEQUENCE [LARGE SCALE GENOMIC DNA]</scope>
    <source>
        <tissue evidence="2">Leaves</tissue>
    </source>
</reference>
<feature type="compositionally biased region" description="Low complexity" evidence="1">
    <location>
        <begin position="144"/>
        <end position="156"/>
    </location>
</feature>
<feature type="compositionally biased region" description="Basic and acidic residues" evidence="1">
    <location>
        <begin position="85"/>
        <end position="98"/>
    </location>
</feature>
<evidence type="ECO:0000313" key="2">
    <source>
        <dbReference type="EMBL" id="MED6134475.1"/>
    </source>
</evidence>
<proteinExistence type="predicted"/>
<evidence type="ECO:0000256" key="1">
    <source>
        <dbReference type="SAM" id="MobiDB-lite"/>
    </source>
</evidence>
<feature type="compositionally biased region" description="Polar residues" evidence="1">
    <location>
        <begin position="33"/>
        <end position="54"/>
    </location>
</feature>
<organism evidence="2 3">
    <name type="scientific">Stylosanthes scabra</name>
    <dbReference type="NCBI Taxonomy" id="79078"/>
    <lineage>
        <taxon>Eukaryota</taxon>
        <taxon>Viridiplantae</taxon>
        <taxon>Streptophyta</taxon>
        <taxon>Embryophyta</taxon>
        <taxon>Tracheophyta</taxon>
        <taxon>Spermatophyta</taxon>
        <taxon>Magnoliopsida</taxon>
        <taxon>eudicotyledons</taxon>
        <taxon>Gunneridae</taxon>
        <taxon>Pentapetalae</taxon>
        <taxon>rosids</taxon>
        <taxon>fabids</taxon>
        <taxon>Fabales</taxon>
        <taxon>Fabaceae</taxon>
        <taxon>Papilionoideae</taxon>
        <taxon>50 kb inversion clade</taxon>
        <taxon>dalbergioids sensu lato</taxon>
        <taxon>Dalbergieae</taxon>
        <taxon>Pterocarpus clade</taxon>
        <taxon>Stylosanthes</taxon>
    </lineage>
</organism>